<proteinExistence type="predicted"/>
<evidence type="ECO:0000313" key="2">
    <source>
        <dbReference type="Proteomes" id="UP000663193"/>
    </source>
</evidence>
<name>A0A7U2NQA6_PHANO</name>
<sequence length="97" mass="10826">ASSTSGARATNLDIKVTGMTCLSHDPFTTDHTAQHRSLKTLTFTINAPRNLFPFVFIFPTSLRFQASRGRIHGVPFTPNPIVGGYPFFSFLRVELRQ</sequence>
<dbReference type="VEuPathDB" id="FungiDB:JI435_423380"/>
<reference evidence="2" key="1">
    <citation type="journal article" date="2021" name="BMC Genomics">
        <title>Chromosome-level genome assembly and manually-curated proteome of model necrotroph Parastagonospora nodorum Sn15 reveals a genome-wide trove of candidate effector homologs, and redundancy of virulence-related functions within an accessory chromosome.</title>
        <authorList>
            <person name="Bertazzoni S."/>
            <person name="Jones D.A.B."/>
            <person name="Phan H.T."/>
            <person name="Tan K.-C."/>
            <person name="Hane J.K."/>
        </authorList>
    </citation>
    <scope>NUCLEOTIDE SEQUENCE [LARGE SCALE GENOMIC DNA]</scope>
    <source>
        <strain evidence="2">SN15 / ATCC MYA-4574 / FGSC 10173)</strain>
    </source>
</reference>
<evidence type="ECO:0000313" key="1">
    <source>
        <dbReference type="EMBL" id="QRD06494.1"/>
    </source>
</evidence>
<dbReference type="EMBL" id="CP069042">
    <property type="protein sequence ID" value="QRD06494.1"/>
    <property type="molecule type" value="Genomic_DNA"/>
</dbReference>
<gene>
    <name evidence="1" type="ORF">JI435_423380</name>
</gene>
<accession>A0A7U2NQA6</accession>
<keyword evidence="2" id="KW-1185">Reference proteome</keyword>
<protein>
    <submittedName>
        <fullName evidence="1">Uncharacterized protein</fullName>
    </submittedName>
</protein>
<organism evidence="1 2">
    <name type="scientific">Phaeosphaeria nodorum (strain SN15 / ATCC MYA-4574 / FGSC 10173)</name>
    <name type="common">Glume blotch fungus</name>
    <name type="synonym">Parastagonospora nodorum</name>
    <dbReference type="NCBI Taxonomy" id="321614"/>
    <lineage>
        <taxon>Eukaryota</taxon>
        <taxon>Fungi</taxon>
        <taxon>Dikarya</taxon>
        <taxon>Ascomycota</taxon>
        <taxon>Pezizomycotina</taxon>
        <taxon>Dothideomycetes</taxon>
        <taxon>Pleosporomycetidae</taxon>
        <taxon>Pleosporales</taxon>
        <taxon>Pleosporineae</taxon>
        <taxon>Phaeosphaeriaceae</taxon>
        <taxon>Parastagonospora</taxon>
    </lineage>
</organism>
<feature type="non-terminal residue" evidence="1">
    <location>
        <position position="1"/>
    </location>
</feature>
<dbReference type="AlphaFoldDB" id="A0A7U2NQA6"/>
<dbReference type="Proteomes" id="UP000663193">
    <property type="component" value="Chromosome 20"/>
</dbReference>